<dbReference type="AlphaFoldDB" id="A0A410FUA9"/>
<dbReference type="InterPro" id="IPR029058">
    <property type="entry name" value="AB_hydrolase_fold"/>
</dbReference>
<dbReference type="PANTHER" id="PTHR43798:SF31">
    <property type="entry name" value="AB HYDROLASE SUPERFAMILY PROTEIN YCLE"/>
    <property type="match status" value="1"/>
</dbReference>
<dbReference type="InterPro" id="IPR000639">
    <property type="entry name" value="Epox_hydrolase-like"/>
</dbReference>
<dbReference type="Pfam" id="PF00561">
    <property type="entry name" value="Abhydrolase_1"/>
    <property type="match status" value="1"/>
</dbReference>
<dbReference type="PANTHER" id="PTHR43798">
    <property type="entry name" value="MONOACYLGLYCEROL LIPASE"/>
    <property type="match status" value="1"/>
</dbReference>
<dbReference type="EMBL" id="CP034928">
    <property type="protein sequence ID" value="QAA76613.1"/>
    <property type="molecule type" value="Genomic_DNA"/>
</dbReference>
<dbReference type="Proteomes" id="UP000287233">
    <property type="component" value="Chromosome"/>
</dbReference>
<dbReference type="KEGG" id="bih:BIP78_0847"/>
<gene>
    <name evidence="3" type="ORF">BIP78_0847</name>
</gene>
<dbReference type="PRINTS" id="PR00412">
    <property type="entry name" value="EPOXHYDRLASE"/>
</dbReference>
<dbReference type="InterPro" id="IPR050266">
    <property type="entry name" value="AB_hydrolase_sf"/>
</dbReference>
<organism evidence="3 4">
    <name type="scientific">Bipolaricaulis sibiricus</name>
    <dbReference type="NCBI Taxonomy" id="2501609"/>
    <lineage>
        <taxon>Bacteria</taxon>
        <taxon>Candidatus Bipolaricaulota</taxon>
        <taxon>Candidatus Bipolaricaulia</taxon>
        <taxon>Candidatus Bipolaricaulales</taxon>
        <taxon>Candidatus Bipolaricaulaceae</taxon>
        <taxon>Candidatus Bipolaricaulis</taxon>
    </lineage>
</organism>
<evidence type="ECO:0000313" key="4">
    <source>
        <dbReference type="Proteomes" id="UP000287233"/>
    </source>
</evidence>
<dbReference type="PRINTS" id="PR00111">
    <property type="entry name" value="ABHYDROLASE"/>
</dbReference>
<evidence type="ECO:0000313" key="3">
    <source>
        <dbReference type="EMBL" id="QAA76613.1"/>
    </source>
</evidence>
<reference evidence="4" key="1">
    <citation type="submission" date="2018-12" db="EMBL/GenBank/DDBJ databases">
        <title>Complete genome sequence of an uncultured bacterium of the candidate phylum Bipolaricaulota.</title>
        <authorList>
            <person name="Kadnikov V.V."/>
            <person name="Mardanov A.V."/>
            <person name="Beletsky A.V."/>
            <person name="Frank Y.A."/>
            <person name="Karnachuk O.V."/>
            <person name="Ravin N.V."/>
        </authorList>
    </citation>
    <scope>NUCLEOTIDE SEQUENCE [LARGE SCALE GENOMIC DNA]</scope>
</reference>
<dbReference type="GO" id="GO:0016020">
    <property type="term" value="C:membrane"/>
    <property type="evidence" value="ECO:0007669"/>
    <property type="project" value="TreeGrafter"/>
</dbReference>
<dbReference type="InterPro" id="IPR000073">
    <property type="entry name" value="AB_hydrolase_1"/>
</dbReference>
<evidence type="ECO:0000256" key="1">
    <source>
        <dbReference type="ARBA" id="ARBA00022801"/>
    </source>
</evidence>
<name>A0A410FUA9_BIPS1</name>
<dbReference type="GO" id="GO:0016787">
    <property type="term" value="F:hydrolase activity"/>
    <property type="evidence" value="ECO:0007669"/>
    <property type="project" value="UniProtKB-KW"/>
</dbReference>
<protein>
    <submittedName>
        <fullName evidence="3">Hydrolase, alpha/beta fold family</fullName>
    </submittedName>
</protein>
<dbReference type="Gene3D" id="3.40.50.1820">
    <property type="entry name" value="alpha/beta hydrolase"/>
    <property type="match status" value="1"/>
</dbReference>
<feature type="domain" description="AB hydrolase-1" evidence="2">
    <location>
        <begin position="37"/>
        <end position="158"/>
    </location>
</feature>
<proteinExistence type="predicted"/>
<evidence type="ECO:0000259" key="2">
    <source>
        <dbReference type="Pfam" id="PF00561"/>
    </source>
</evidence>
<dbReference type="SUPFAM" id="SSF53474">
    <property type="entry name" value="alpha/beta-Hydrolases"/>
    <property type="match status" value="1"/>
</dbReference>
<sequence>MSYASRIPTLDGVTARWVVTPRLATRVLFSGPEDGTPVLFLHGNLSSATWWEETLVALPRGVRGIAPDLRGFGEADPAAVVDATRGMGDLADDAIALLDHLRIERAHLVGNSLGGVIVYHLVALHPNRWITATLVGPGSPHGFGGTKDETGTPCYPDFAGSGGGLFSPKLIARIEAGDRSTDHRFSPRNALRDLVYKRPFVPVREEEILDALFQVHRGERALPGDIVRSPNWPYFAPGRWGATNALSPRYLLPPDRLWAAQPKPPILWIRGADDVAISDRAASDPATFGEMGLIPGWPGREVYPHQPMLRQTRYALDRYREAGGTYAEVVIPDCGHVAFLEKPREFNDAFHAHLGR</sequence>
<accession>A0A410FUA9</accession>
<keyword evidence="1 3" id="KW-0378">Hydrolase</keyword>